<reference evidence="2 3" key="1">
    <citation type="submission" date="2018-06" db="EMBL/GenBank/DDBJ databases">
        <title>Genomic Encyclopedia of Archaeal and Bacterial Type Strains, Phase II (KMG-II): from individual species to whole genera.</title>
        <authorList>
            <person name="Goeker M."/>
        </authorList>
    </citation>
    <scope>NUCLEOTIDE SEQUENCE [LARGE SCALE GENOMIC DNA]</scope>
    <source>
        <strain evidence="2 3">DSM 29821</strain>
    </source>
</reference>
<feature type="region of interest" description="Disordered" evidence="1">
    <location>
        <begin position="13"/>
        <end position="32"/>
    </location>
</feature>
<name>A0A327W206_9BACT</name>
<dbReference type="AlphaFoldDB" id="A0A327W206"/>
<evidence type="ECO:0000256" key="1">
    <source>
        <dbReference type="SAM" id="MobiDB-lite"/>
    </source>
</evidence>
<dbReference type="Proteomes" id="UP000249819">
    <property type="component" value="Unassembled WGS sequence"/>
</dbReference>
<organism evidence="2 3">
    <name type="scientific">Chitinophaga dinghuensis</name>
    <dbReference type="NCBI Taxonomy" id="1539050"/>
    <lineage>
        <taxon>Bacteria</taxon>
        <taxon>Pseudomonadati</taxon>
        <taxon>Bacteroidota</taxon>
        <taxon>Chitinophagia</taxon>
        <taxon>Chitinophagales</taxon>
        <taxon>Chitinophagaceae</taxon>
        <taxon>Chitinophaga</taxon>
    </lineage>
</organism>
<comment type="caution">
    <text evidence="2">The sequence shown here is derived from an EMBL/GenBank/DDBJ whole genome shotgun (WGS) entry which is preliminary data.</text>
</comment>
<proteinExistence type="predicted"/>
<gene>
    <name evidence="2" type="ORF">CLV59_103318</name>
</gene>
<sequence length="275" mass="30901">MIILISAISGSLSAQSTSSGNPSRTTAKSEKEQRKLKRIKVFKEQEEGENVFQRDFSLGGRLNTDGWSGFFELGYRKSRKVVNYFQFEFSEKKSLKEYKQQGYAPTDMGIASRPYVYGKQNNFYPVKLGIGQRYLIGGKANKNGVEVSAIYYGGISIGLLKPYYLSVNVGNDQIKEIKYDPNGPYKDAFLDQYAVTGGGGFGKGWSEVSVVPGLHAKLGMRFDWAHFNEVVSALECGVNAEMYTKKIPIMINEGNKQFIFNAYVGLQFGKRWNKR</sequence>
<accession>A0A327W206</accession>
<protein>
    <recommendedName>
        <fullName evidence="4">Outer membrane protein with beta-barrel domain</fullName>
    </recommendedName>
</protein>
<evidence type="ECO:0000313" key="2">
    <source>
        <dbReference type="EMBL" id="RAJ83351.1"/>
    </source>
</evidence>
<evidence type="ECO:0000313" key="3">
    <source>
        <dbReference type="Proteomes" id="UP000249819"/>
    </source>
</evidence>
<dbReference type="EMBL" id="QLMA01000003">
    <property type="protein sequence ID" value="RAJ83351.1"/>
    <property type="molecule type" value="Genomic_DNA"/>
</dbReference>
<evidence type="ECO:0008006" key="4">
    <source>
        <dbReference type="Google" id="ProtNLM"/>
    </source>
</evidence>
<keyword evidence="3" id="KW-1185">Reference proteome</keyword>